<evidence type="ECO:0000256" key="1">
    <source>
        <dbReference type="ARBA" id="ARBA00005446"/>
    </source>
</evidence>
<dbReference type="PANTHER" id="PTHR13710">
    <property type="entry name" value="DNA HELICASE RECQ FAMILY MEMBER"/>
    <property type="match status" value="1"/>
</dbReference>
<dbReference type="InterPro" id="IPR014001">
    <property type="entry name" value="Helicase_ATP-bd"/>
</dbReference>
<dbReference type="InterPro" id="IPR027417">
    <property type="entry name" value="P-loop_NTPase"/>
</dbReference>
<dbReference type="PROSITE" id="PS51194">
    <property type="entry name" value="HELICASE_CTER"/>
    <property type="match status" value="1"/>
</dbReference>
<gene>
    <name evidence="10" type="ORF">B0H16DRAFT_1745520</name>
</gene>
<dbReference type="SMART" id="SM00487">
    <property type="entry name" value="DEXDc"/>
    <property type="match status" value="1"/>
</dbReference>
<keyword evidence="11" id="KW-1185">Reference proteome</keyword>
<keyword evidence="10" id="KW-0378">Hydrolase</keyword>
<keyword evidence="4" id="KW-0238">DNA-binding</keyword>
<comment type="similarity">
    <text evidence="1">Belongs to the helicase family. RecQ subfamily.</text>
</comment>
<feature type="domain" description="Helicase C-terminal" evidence="9">
    <location>
        <begin position="239"/>
        <end position="401"/>
    </location>
</feature>
<keyword evidence="2" id="KW-0547">Nucleotide-binding</keyword>
<evidence type="ECO:0000256" key="7">
    <source>
        <dbReference type="ARBA" id="ARBA00034808"/>
    </source>
</evidence>
<dbReference type="Gene3D" id="3.40.50.300">
    <property type="entry name" value="P-loop containing nucleotide triphosphate hydrolases"/>
    <property type="match status" value="2"/>
</dbReference>
<evidence type="ECO:0000256" key="6">
    <source>
        <dbReference type="ARBA" id="ARBA00034617"/>
    </source>
</evidence>
<evidence type="ECO:0000259" key="8">
    <source>
        <dbReference type="PROSITE" id="PS51192"/>
    </source>
</evidence>
<evidence type="ECO:0000259" key="9">
    <source>
        <dbReference type="PROSITE" id="PS51194"/>
    </source>
</evidence>
<dbReference type="InterPro" id="IPR001650">
    <property type="entry name" value="Helicase_C-like"/>
</dbReference>
<organism evidence="10 11">
    <name type="scientific">Mycena metata</name>
    <dbReference type="NCBI Taxonomy" id="1033252"/>
    <lineage>
        <taxon>Eukaryota</taxon>
        <taxon>Fungi</taxon>
        <taxon>Dikarya</taxon>
        <taxon>Basidiomycota</taxon>
        <taxon>Agaricomycotina</taxon>
        <taxon>Agaricomycetes</taxon>
        <taxon>Agaricomycetidae</taxon>
        <taxon>Agaricales</taxon>
        <taxon>Marasmiineae</taxon>
        <taxon>Mycenaceae</taxon>
        <taxon>Mycena</taxon>
    </lineage>
</organism>
<dbReference type="GO" id="GO:0003677">
    <property type="term" value="F:DNA binding"/>
    <property type="evidence" value="ECO:0007669"/>
    <property type="project" value="UniProtKB-KW"/>
</dbReference>
<dbReference type="GO" id="GO:0043138">
    <property type="term" value="F:3'-5' DNA helicase activity"/>
    <property type="evidence" value="ECO:0007669"/>
    <property type="project" value="UniProtKB-EC"/>
</dbReference>
<feature type="domain" description="Helicase ATP-binding" evidence="8">
    <location>
        <begin position="34"/>
        <end position="206"/>
    </location>
</feature>
<dbReference type="GO" id="GO:0009378">
    <property type="term" value="F:four-way junction helicase activity"/>
    <property type="evidence" value="ECO:0007669"/>
    <property type="project" value="TreeGrafter"/>
</dbReference>
<dbReference type="Proteomes" id="UP001215598">
    <property type="component" value="Unassembled WGS sequence"/>
</dbReference>
<dbReference type="InterPro" id="IPR011545">
    <property type="entry name" value="DEAD/DEAH_box_helicase_dom"/>
</dbReference>
<reference evidence="10" key="1">
    <citation type="submission" date="2023-03" db="EMBL/GenBank/DDBJ databases">
        <title>Massive genome expansion in bonnet fungi (Mycena s.s.) driven by repeated elements and novel gene families across ecological guilds.</title>
        <authorList>
            <consortium name="Lawrence Berkeley National Laboratory"/>
            <person name="Harder C.B."/>
            <person name="Miyauchi S."/>
            <person name="Viragh M."/>
            <person name="Kuo A."/>
            <person name="Thoen E."/>
            <person name="Andreopoulos B."/>
            <person name="Lu D."/>
            <person name="Skrede I."/>
            <person name="Drula E."/>
            <person name="Henrissat B."/>
            <person name="Morin E."/>
            <person name="Kohler A."/>
            <person name="Barry K."/>
            <person name="LaButti K."/>
            <person name="Morin E."/>
            <person name="Salamov A."/>
            <person name="Lipzen A."/>
            <person name="Mereny Z."/>
            <person name="Hegedus B."/>
            <person name="Baldrian P."/>
            <person name="Stursova M."/>
            <person name="Weitz H."/>
            <person name="Taylor A."/>
            <person name="Grigoriev I.V."/>
            <person name="Nagy L.G."/>
            <person name="Martin F."/>
            <person name="Kauserud H."/>
        </authorList>
    </citation>
    <scope>NUCLEOTIDE SEQUENCE</scope>
    <source>
        <strain evidence="10">CBHHK182m</strain>
    </source>
</reference>
<evidence type="ECO:0000256" key="5">
    <source>
        <dbReference type="ARBA" id="ARBA00023235"/>
    </source>
</evidence>
<comment type="catalytic activity">
    <reaction evidence="6">
        <text>Couples ATP hydrolysis with the unwinding of duplex DNA by translocating in the 3'-5' direction.</text>
        <dbReference type="EC" id="5.6.2.4"/>
    </reaction>
</comment>
<dbReference type="GO" id="GO:0005737">
    <property type="term" value="C:cytoplasm"/>
    <property type="evidence" value="ECO:0007669"/>
    <property type="project" value="TreeGrafter"/>
</dbReference>
<proteinExistence type="inferred from homology"/>
<dbReference type="Pfam" id="PF00270">
    <property type="entry name" value="DEAD"/>
    <property type="match status" value="1"/>
</dbReference>
<dbReference type="EMBL" id="JARKIB010000408">
    <property type="protein sequence ID" value="KAJ7710311.1"/>
    <property type="molecule type" value="Genomic_DNA"/>
</dbReference>
<dbReference type="PANTHER" id="PTHR13710:SF105">
    <property type="entry name" value="ATP-DEPENDENT DNA HELICASE Q1"/>
    <property type="match status" value="1"/>
</dbReference>
<dbReference type="GO" id="GO:0000724">
    <property type="term" value="P:double-strand break repair via homologous recombination"/>
    <property type="evidence" value="ECO:0007669"/>
    <property type="project" value="TreeGrafter"/>
</dbReference>
<dbReference type="GO" id="GO:0016787">
    <property type="term" value="F:hydrolase activity"/>
    <property type="evidence" value="ECO:0007669"/>
    <property type="project" value="UniProtKB-KW"/>
</dbReference>
<evidence type="ECO:0000256" key="2">
    <source>
        <dbReference type="ARBA" id="ARBA00022741"/>
    </source>
</evidence>
<dbReference type="CDD" id="cd18785">
    <property type="entry name" value="SF2_C"/>
    <property type="match status" value="1"/>
</dbReference>
<dbReference type="SUPFAM" id="SSF52540">
    <property type="entry name" value="P-loop containing nucleoside triphosphate hydrolases"/>
    <property type="match status" value="1"/>
</dbReference>
<evidence type="ECO:0000313" key="11">
    <source>
        <dbReference type="Proteomes" id="UP001215598"/>
    </source>
</evidence>
<dbReference type="AlphaFoldDB" id="A0AAD7H2C4"/>
<sequence>MLPGPQAHRGAAQVKLVSLLAVTFAPAHWQLHIISRVLRGFDSIFLAGTGYGKSLIFEALAVLGGKKKVVIVISPLKALERDQVDQAREKGIDAILINEDNTKSAALWKRARTSAQLVYISPEMACSDSFIRLWKDSKFRSRITAMIVDEAHCIHEWGDEFRPEYKKLEMLRSYTGQEVPIVACTATASTATFNTIWSSLGFGNRPFWGIDVGCDRPNLLYLTRAITNNSNPVLDVLDFLPQTLSNETPREAVDKMLFYFDSETECGNGVNTVRSALPEHLRDCVYAFSSGISEEAKRDCWEGFRSGRYRIVCCTDAAGMGCNVHDVKITVIFRCPKSLAVVAQRWGRTGRGRDTVGTCVLLVQTWAFRPALPVAGLVGAAIQRLRGEAKTQLEPKTHTASRSKIEPTLEAFINSGSGTGKSARCSHQIIAKVFRPHTGLTTFSSLDATTPTSVGESPPQDRCCGLCNPALLSSFKPSDARDHRLRQFAAEFIHPIAEVDDDRPASRTSVLSDETTDTVDFEPLARGQSVSKADKDTLRARLVEWRILRHKKRGGSKFLSPEIALPPRTLETLVTSSGKFLSDGVIGKKQILAVVKHWDFGTEDDFRDISAPDSQTNACGEHFCPHPTST</sequence>
<dbReference type="EC" id="5.6.2.4" evidence="7"/>
<name>A0AAD7H2C4_9AGAR</name>
<dbReference type="Pfam" id="PF00271">
    <property type="entry name" value="Helicase_C"/>
    <property type="match status" value="1"/>
</dbReference>
<accession>A0AAD7H2C4</accession>
<protein>
    <recommendedName>
        <fullName evidence="7">DNA 3'-5' helicase</fullName>
        <ecNumber evidence="7">5.6.2.4</ecNumber>
    </recommendedName>
</protein>
<dbReference type="GO" id="GO:0005524">
    <property type="term" value="F:ATP binding"/>
    <property type="evidence" value="ECO:0007669"/>
    <property type="project" value="UniProtKB-KW"/>
</dbReference>
<keyword evidence="3" id="KW-0067">ATP-binding</keyword>
<evidence type="ECO:0000256" key="4">
    <source>
        <dbReference type="ARBA" id="ARBA00023125"/>
    </source>
</evidence>
<dbReference type="GO" id="GO:0005694">
    <property type="term" value="C:chromosome"/>
    <property type="evidence" value="ECO:0007669"/>
    <property type="project" value="TreeGrafter"/>
</dbReference>
<evidence type="ECO:0000313" key="10">
    <source>
        <dbReference type="EMBL" id="KAJ7710311.1"/>
    </source>
</evidence>
<evidence type="ECO:0000256" key="3">
    <source>
        <dbReference type="ARBA" id="ARBA00022840"/>
    </source>
</evidence>
<comment type="caution">
    <text evidence="10">The sequence shown here is derived from an EMBL/GenBank/DDBJ whole genome shotgun (WGS) entry which is preliminary data.</text>
</comment>
<keyword evidence="5" id="KW-0413">Isomerase</keyword>
<dbReference type="SMART" id="SM00490">
    <property type="entry name" value="HELICc"/>
    <property type="match status" value="1"/>
</dbReference>
<dbReference type="PROSITE" id="PS51192">
    <property type="entry name" value="HELICASE_ATP_BIND_1"/>
    <property type="match status" value="1"/>
</dbReference>